<proteinExistence type="predicted"/>
<evidence type="ECO:0000313" key="2">
    <source>
        <dbReference type="Proteomes" id="UP001596024"/>
    </source>
</evidence>
<keyword evidence="2" id="KW-1185">Reference proteome</keyword>
<organism evidence="1 2">
    <name type="scientific">Glycocaulis abyssi</name>
    <dbReference type="NCBI Taxonomy" id="1433403"/>
    <lineage>
        <taxon>Bacteria</taxon>
        <taxon>Pseudomonadati</taxon>
        <taxon>Pseudomonadota</taxon>
        <taxon>Alphaproteobacteria</taxon>
        <taxon>Maricaulales</taxon>
        <taxon>Maricaulaceae</taxon>
        <taxon>Glycocaulis</taxon>
    </lineage>
</organism>
<sequence>MPVLGADAPAGEASRTMANDIYAFTGHTNQDVTITVDGLNRFLSRPSRLPFMR</sequence>
<protein>
    <submittedName>
        <fullName evidence="1">Uncharacterized protein</fullName>
    </submittedName>
</protein>
<comment type="caution">
    <text evidence="1">The sequence shown here is derived from an EMBL/GenBank/DDBJ whole genome shotgun (WGS) entry which is preliminary data.</text>
</comment>
<name>A0ABV9NCB1_9PROT</name>
<reference evidence="2" key="1">
    <citation type="journal article" date="2019" name="Int. J. Syst. Evol. Microbiol.">
        <title>The Global Catalogue of Microorganisms (GCM) 10K type strain sequencing project: providing services to taxonomists for standard genome sequencing and annotation.</title>
        <authorList>
            <consortium name="The Broad Institute Genomics Platform"/>
            <consortium name="The Broad Institute Genome Sequencing Center for Infectious Disease"/>
            <person name="Wu L."/>
            <person name="Ma J."/>
        </authorList>
    </citation>
    <scope>NUCLEOTIDE SEQUENCE [LARGE SCALE GENOMIC DNA]</scope>
    <source>
        <strain evidence="2">CCUG 62981</strain>
    </source>
</reference>
<gene>
    <name evidence="1" type="ORF">ACFPB0_04835</name>
</gene>
<dbReference type="EMBL" id="JBHSGQ010000002">
    <property type="protein sequence ID" value="MFC4724610.1"/>
    <property type="molecule type" value="Genomic_DNA"/>
</dbReference>
<evidence type="ECO:0000313" key="1">
    <source>
        <dbReference type="EMBL" id="MFC4724610.1"/>
    </source>
</evidence>
<dbReference type="Proteomes" id="UP001596024">
    <property type="component" value="Unassembled WGS sequence"/>
</dbReference>
<dbReference type="RefSeq" id="WP_371393764.1">
    <property type="nucleotide sequence ID" value="NZ_CP163421.1"/>
</dbReference>
<accession>A0ABV9NCB1</accession>